<sequence length="106" mass="11801">MPNIETPSFHCKSPGRHLAAIASIICAVALYPALCKSSCYYKMIVRTLTASFSSTLRELFNMGPELYNQLPDAINNWGRPTTNEAIYELLISASKAVKQQDEQQMS</sequence>
<reference evidence="1 2" key="1">
    <citation type="journal article" date="2018" name="Nat. Ecol. Evol.">
        <title>Pezizomycetes genomes reveal the molecular basis of ectomycorrhizal truffle lifestyle.</title>
        <authorList>
            <person name="Murat C."/>
            <person name="Payen T."/>
            <person name="Noel B."/>
            <person name="Kuo A."/>
            <person name="Morin E."/>
            <person name="Chen J."/>
            <person name="Kohler A."/>
            <person name="Krizsan K."/>
            <person name="Balestrini R."/>
            <person name="Da Silva C."/>
            <person name="Montanini B."/>
            <person name="Hainaut M."/>
            <person name="Levati E."/>
            <person name="Barry K.W."/>
            <person name="Belfiori B."/>
            <person name="Cichocki N."/>
            <person name="Clum A."/>
            <person name="Dockter R.B."/>
            <person name="Fauchery L."/>
            <person name="Guy J."/>
            <person name="Iotti M."/>
            <person name="Le Tacon F."/>
            <person name="Lindquist E.A."/>
            <person name="Lipzen A."/>
            <person name="Malagnac F."/>
            <person name="Mello A."/>
            <person name="Molinier V."/>
            <person name="Miyauchi S."/>
            <person name="Poulain J."/>
            <person name="Riccioni C."/>
            <person name="Rubini A."/>
            <person name="Sitrit Y."/>
            <person name="Splivallo R."/>
            <person name="Traeger S."/>
            <person name="Wang M."/>
            <person name="Zifcakova L."/>
            <person name="Wipf D."/>
            <person name="Zambonelli A."/>
            <person name="Paolocci F."/>
            <person name="Nowrousian M."/>
            <person name="Ottonello S."/>
            <person name="Baldrian P."/>
            <person name="Spatafora J.W."/>
            <person name="Henrissat B."/>
            <person name="Nagy L.G."/>
            <person name="Aury J.M."/>
            <person name="Wincker P."/>
            <person name="Grigoriev I.V."/>
            <person name="Bonfante P."/>
            <person name="Martin F.M."/>
        </authorList>
    </citation>
    <scope>NUCLEOTIDE SEQUENCE [LARGE SCALE GENOMIC DNA]</scope>
    <source>
        <strain evidence="1 2">ATCC MYA-4762</strain>
    </source>
</reference>
<organism evidence="1 2">
    <name type="scientific">Terfezia boudieri ATCC MYA-4762</name>
    <dbReference type="NCBI Taxonomy" id="1051890"/>
    <lineage>
        <taxon>Eukaryota</taxon>
        <taxon>Fungi</taxon>
        <taxon>Dikarya</taxon>
        <taxon>Ascomycota</taxon>
        <taxon>Pezizomycotina</taxon>
        <taxon>Pezizomycetes</taxon>
        <taxon>Pezizales</taxon>
        <taxon>Pezizaceae</taxon>
        <taxon>Terfezia</taxon>
    </lineage>
</organism>
<name>A0A3N4LI58_9PEZI</name>
<keyword evidence="2" id="KW-1185">Reference proteome</keyword>
<evidence type="ECO:0000313" key="1">
    <source>
        <dbReference type="EMBL" id="RPB22426.1"/>
    </source>
</evidence>
<proteinExistence type="predicted"/>
<evidence type="ECO:0000313" key="2">
    <source>
        <dbReference type="Proteomes" id="UP000267821"/>
    </source>
</evidence>
<dbReference type="InParanoid" id="A0A3N4LI58"/>
<accession>A0A3N4LI58</accession>
<protein>
    <submittedName>
        <fullName evidence="1">Uncharacterized protein</fullName>
    </submittedName>
</protein>
<dbReference type="AlphaFoldDB" id="A0A3N4LI58"/>
<dbReference type="EMBL" id="ML121552">
    <property type="protein sequence ID" value="RPB22426.1"/>
    <property type="molecule type" value="Genomic_DNA"/>
</dbReference>
<dbReference type="Proteomes" id="UP000267821">
    <property type="component" value="Unassembled WGS sequence"/>
</dbReference>
<gene>
    <name evidence="1" type="ORF">L211DRAFT_338260</name>
</gene>